<dbReference type="PANTHER" id="PTHR33121">
    <property type="entry name" value="CYCLIC DI-GMP PHOSPHODIESTERASE PDEF"/>
    <property type="match status" value="1"/>
</dbReference>
<evidence type="ECO:0000313" key="4">
    <source>
        <dbReference type="EMBL" id="QTH63535.1"/>
    </source>
</evidence>
<dbReference type="PROSITE" id="PS50110">
    <property type="entry name" value="RESPONSE_REGULATORY"/>
    <property type="match status" value="1"/>
</dbReference>
<name>A0A975DD96_9GAMM</name>
<dbReference type="GO" id="GO:0071111">
    <property type="term" value="F:cyclic-guanylate-specific phosphodiesterase activity"/>
    <property type="evidence" value="ECO:0007669"/>
    <property type="project" value="InterPro"/>
</dbReference>
<proteinExistence type="predicted"/>
<dbReference type="Pfam" id="PF00072">
    <property type="entry name" value="Response_reg"/>
    <property type="match status" value="1"/>
</dbReference>
<feature type="modified residue" description="4-aspartylphosphate" evidence="1">
    <location>
        <position position="61"/>
    </location>
</feature>
<gene>
    <name evidence="4" type="ORF">J1N51_12505</name>
</gene>
<dbReference type="RefSeq" id="WP_208831591.1">
    <property type="nucleotide sequence ID" value="NZ_CP072110.1"/>
</dbReference>
<dbReference type="SUPFAM" id="SSF141868">
    <property type="entry name" value="EAL domain-like"/>
    <property type="match status" value="1"/>
</dbReference>
<dbReference type="InterPro" id="IPR050706">
    <property type="entry name" value="Cyclic-di-GMP_PDE-like"/>
</dbReference>
<dbReference type="InterPro" id="IPR035919">
    <property type="entry name" value="EAL_sf"/>
</dbReference>
<accession>A0A975DD96</accession>
<dbReference type="PANTHER" id="PTHR33121:SF70">
    <property type="entry name" value="SIGNALING PROTEIN YKOW"/>
    <property type="match status" value="1"/>
</dbReference>
<feature type="domain" description="EAL" evidence="3">
    <location>
        <begin position="143"/>
        <end position="384"/>
    </location>
</feature>
<dbReference type="Gene3D" id="3.40.50.2300">
    <property type="match status" value="1"/>
</dbReference>
<dbReference type="Pfam" id="PF00563">
    <property type="entry name" value="EAL"/>
    <property type="match status" value="1"/>
</dbReference>
<feature type="domain" description="Response regulatory" evidence="2">
    <location>
        <begin position="9"/>
        <end position="131"/>
    </location>
</feature>
<evidence type="ECO:0000259" key="3">
    <source>
        <dbReference type="PROSITE" id="PS50883"/>
    </source>
</evidence>
<keyword evidence="5" id="KW-1185">Reference proteome</keyword>
<evidence type="ECO:0000313" key="5">
    <source>
        <dbReference type="Proteomes" id="UP000682739"/>
    </source>
</evidence>
<keyword evidence="1" id="KW-0597">Phosphoprotein</keyword>
<evidence type="ECO:0000256" key="1">
    <source>
        <dbReference type="PROSITE-ProRule" id="PRU00169"/>
    </source>
</evidence>
<dbReference type="SMART" id="SM00052">
    <property type="entry name" value="EAL"/>
    <property type="match status" value="1"/>
</dbReference>
<dbReference type="SUPFAM" id="SSF52172">
    <property type="entry name" value="CheY-like"/>
    <property type="match status" value="1"/>
</dbReference>
<dbReference type="GO" id="GO:0000160">
    <property type="term" value="P:phosphorelay signal transduction system"/>
    <property type="evidence" value="ECO:0007669"/>
    <property type="project" value="InterPro"/>
</dbReference>
<dbReference type="PROSITE" id="PS50883">
    <property type="entry name" value="EAL"/>
    <property type="match status" value="1"/>
</dbReference>
<sequence>MEYINLLNKITAVDDDPFFLHFIEDKFQEIGISNINLYSDPNAGLESLIVKSDFNDIVLVDLQMPEIDGIAFLKLLGDAGYKGQVIVISGFESKVLSMAESIAKQRNLAILGQLTKPFSAQQLNGLVDRALSRILSAENAELAATIGNYDPDIFEINEETLFPVIQPQIELGSENIVGYEILSRLKAQDGSIIYPSQFISDFEENGRISEFNKVLFRSSFARMAKYDNVKFSMNLSMRDLNSHRIVDDIDSLLNEFGVQPSRLTIEITETCLVENLLTAQEIATRLRLLGCSLAIDDYGTGYSTMKQLTEFPFQELKIDRQYISSCHTHEENQIIIRSTVEMAKALGMRVVAEGVETKQELAFVKEAGIEIVQGYYYSKPYVWA</sequence>
<dbReference type="EMBL" id="CP072110">
    <property type="protein sequence ID" value="QTH63535.1"/>
    <property type="molecule type" value="Genomic_DNA"/>
</dbReference>
<dbReference type="Proteomes" id="UP000682739">
    <property type="component" value="Chromosome"/>
</dbReference>
<dbReference type="SMART" id="SM00448">
    <property type="entry name" value="REC"/>
    <property type="match status" value="1"/>
</dbReference>
<dbReference type="AlphaFoldDB" id="A0A975DD96"/>
<dbReference type="Gene3D" id="3.20.20.450">
    <property type="entry name" value="EAL domain"/>
    <property type="match status" value="1"/>
</dbReference>
<reference evidence="4" key="1">
    <citation type="submission" date="2021-03" db="EMBL/GenBank/DDBJ databases">
        <title>Description of Psychrosphaera ytuae sp. nov. isolated from deep sea sediment of South China Sea.</title>
        <authorList>
            <person name="Zhang J."/>
            <person name="Xu X.-D."/>
        </authorList>
    </citation>
    <scope>NUCLEOTIDE SEQUENCE</scope>
    <source>
        <strain evidence="4">MTZ26</strain>
    </source>
</reference>
<dbReference type="CDD" id="cd01948">
    <property type="entry name" value="EAL"/>
    <property type="match status" value="1"/>
</dbReference>
<dbReference type="InterPro" id="IPR001789">
    <property type="entry name" value="Sig_transdc_resp-reg_receiver"/>
</dbReference>
<dbReference type="InterPro" id="IPR011006">
    <property type="entry name" value="CheY-like_superfamily"/>
</dbReference>
<evidence type="ECO:0000259" key="2">
    <source>
        <dbReference type="PROSITE" id="PS50110"/>
    </source>
</evidence>
<dbReference type="KEGG" id="psym:J1N51_12505"/>
<protein>
    <submittedName>
        <fullName evidence="4">EAL domain-containing response regulator</fullName>
    </submittedName>
</protein>
<dbReference type="InterPro" id="IPR001633">
    <property type="entry name" value="EAL_dom"/>
</dbReference>
<organism evidence="4 5">
    <name type="scientific">Psychrosphaera ytuae</name>
    <dbReference type="NCBI Taxonomy" id="2820710"/>
    <lineage>
        <taxon>Bacteria</taxon>
        <taxon>Pseudomonadati</taxon>
        <taxon>Pseudomonadota</taxon>
        <taxon>Gammaproteobacteria</taxon>
        <taxon>Alteromonadales</taxon>
        <taxon>Pseudoalteromonadaceae</taxon>
        <taxon>Psychrosphaera</taxon>
    </lineage>
</organism>